<dbReference type="Proteomes" id="UP001163105">
    <property type="component" value="Unassembled WGS sequence"/>
</dbReference>
<comment type="caution">
    <text evidence="2">The sequence shown here is derived from an EMBL/GenBank/DDBJ whole genome shotgun (WGS) entry which is preliminary data.</text>
</comment>
<evidence type="ECO:0000313" key="2">
    <source>
        <dbReference type="EMBL" id="KAJ6442504.1"/>
    </source>
</evidence>
<proteinExistence type="predicted"/>
<name>A0AB34FUE7_9HYPO</name>
<feature type="signal peptide" evidence="1">
    <location>
        <begin position="1"/>
        <end position="16"/>
    </location>
</feature>
<dbReference type="AlphaFoldDB" id="A0AB34FUE7"/>
<feature type="chain" id="PRO_5044341549" evidence="1">
    <location>
        <begin position="17"/>
        <end position="191"/>
    </location>
</feature>
<gene>
    <name evidence="2" type="ORF">O9K51_03679</name>
</gene>
<reference evidence="2" key="1">
    <citation type="submission" date="2023-01" db="EMBL/GenBank/DDBJ databases">
        <title>The growth and conidiation of Purpureocillium lavendulum are regulated by nitrogen source and histone H3K14 acetylation.</title>
        <authorList>
            <person name="Tang P."/>
            <person name="Han J."/>
            <person name="Zhang C."/>
            <person name="Tang P."/>
            <person name="Qi F."/>
            <person name="Zhang K."/>
            <person name="Liang L."/>
        </authorList>
    </citation>
    <scope>NUCLEOTIDE SEQUENCE</scope>
    <source>
        <strain evidence="2">YMF1.00683</strain>
    </source>
</reference>
<accession>A0AB34FUE7</accession>
<sequence>MRAISLLLSFAILGSAAIVPRDATDGVYVVTMDAAGNEIHSRVSDPITAREEGLSLDTETDAREARSLLRREKSVDCNCYHDLDPKDTNAAVKDLKYQVGSFKFFSYKSVYSIRGSVIAFACNMHSESYTSAQLIPQMLEAVTQACGRYVVGAATTDETPGKHEAWVGYMENIDGVDFCYQRTTWTDSSCP</sequence>
<protein>
    <submittedName>
        <fullName evidence="2">Cupin 2 domain-containing protein</fullName>
    </submittedName>
</protein>
<evidence type="ECO:0000256" key="1">
    <source>
        <dbReference type="SAM" id="SignalP"/>
    </source>
</evidence>
<dbReference type="EMBL" id="JAQHRD010000003">
    <property type="protein sequence ID" value="KAJ6442504.1"/>
    <property type="molecule type" value="Genomic_DNA"/>
</dbReference>
<evidence type="ECO:0000313" key="3">
    <source>
        <dbReference type="Proteomes" id="UP001163105"/>
    </source>
</evidence>
<organism evidence="2 3">
    <name type="scientific">Purpureocillium lavendulum</name>
    <dbReference type="NCBI Taxonomy" id="1247861"/>
    <lineage>
        <taxon>Eukaryota</taxon>
        <taxon>Fungi</taxon>
        <taxon>Dikarya</taxon>
        <taxon>Ascomycota</taxon>
        <taxon>Pezizomycotina</taxon>
        <taxon>Sordariomycetes</taxon>
        <taxon>Hypocreomycetidae</taxon>
        <taxon>Hypocreales</taxon>
        <taxon>Ophiocordycipitaceae</taxon>
        <taxon>Purpureocillium</taxon>
    </lineage>
</organism>
<keyword evidence="3" id="KW-1185">Reference proteome</keyword>
<keyword evidence="1" id="KW-0732">Signal</keyword>